<dbReference type="EMBL" id="AAWS01000014">
    <property type="protein sequence ID" value="EAY28689.1"/>
    <property type="molecule type" value="Genomic_DNA"/>
</dbReference>
<protein>
    <submittedName>
        <fullName evidence="1">Uncharacterized protein</fullName>
    </submittedName>
</protein>
<dbReference type="RefSeq" id="WP_002697408.1">
    <property type="nucleotide sequence ID" value="NZ_AAWS01000014.1"/>
</dbReference>
<keyword evidence="2" id="KW-1185">Reference proteome</keyword>
<dbReference type="AlphaFoldDB" id="A1ZLD5"/>
<evidence type="ECO:0000313" key="2">
    <source>
        <dbReference type="Proteomes" id="UP000004095"/>
    </source>
</evidence>
<accession>A1ZLD5</accession>
<organism evidence="1 2">
    <name type="scientific">Microscilla marina ATCC 23134</name>
    <dbReference type="NCBI Taxonomy" id="313606"/>
    <lineage>
        <taxon>Bacteria</taxon>
        <taxon>Pseudomonadati</taxon>
        <taxon>Bacteroidota</taxon>
        <taxon>Cytophagia</taxon>
        <taxon>Cytophagales</taxon>
        <taxon>Microscillaceae</taxon>
        <taxon>Microscilla</taxon>
    </lineage>
</organism>
<gene>
    <name evidence="1" type="ORF">M23134_07787</name>
</gene>
<dbReference type="Proteomes" id="UP000004095">
    <property type="component" value="Unassembled WGS sequence"/>
</dbReference>
<reference evidence="1 2" key="1">
    <citation type="submission" date="2007-01" db="EMBL/GenBank/DDBJ databases">
        <authorList>
            <person name="Haygood M."/>
            <person name="Podell S."/>
            <person name="Anderson C."/>
            <person name="Hopkinson B."/>
            <person name="Roe K."/>
            <person name="Barbeau K."/>
            <person name="Gaasterland T."/>
            <person name="Ferriera S."/>
            <person name="Johnson J."/>
            <person name="Kravitz S."/>
            <person name="Beeson K."/>
            <person name="Sutton G."/>
            <person name="Rogers Y.-H."/>
            <person name="Friedman R."/>
            <person name="Frazier M."/>
            <person name="Venter J.C."/>
        </authorList>
    </citation>
    <scope>NUCLEOTIDE SEQUENCE [LARGE SCALE GENOMIC DNA]</scope>
    <source>
        <strain evidence="1 2">ATCC 23134</strain>
    </source>
</reference>
<proteinExistence type="predicted"/>
<evidence type="ECO:0000313" key="1">
    <source>
        <dbReference type="EMBL" id="EAY28689.1"/>
    </source>
</evidence>
<comment type="caution">
    <text evidence="1">The sequence shown here is derived from an EMBL/GenBank/DDBJ whole genome shotgun (WGS) entry which is preliminary data.</text>
</comment>
<sequence>MQFTELNAEAQSITIPESIVNIFAQSVRANLEALALDADMPLTLFENQEYEQVKTYLQASILQMQYLLNNVELLDALHQK</sequence>
<name>A1ZLD5_MICM2</name>